<evidence type="ECO:0008006" key="4">
    <source>
        <dbReference type="Google" id="ProtNLM"/>
    </source>
</evidence>
<dbReference type="Proteomes" id="UP000322225">
    <property type="component" value="Chromosome 8"/>
</dbReference>
<gene>
    <name evidence="2" type="ORF">CI109_104952</name>
</gene>
<keyword evidence="3" id="KW-1185">Reference proteome</keyword>
<evidence type="ECO:0000313" key="2">
    <source>
        <dbReference type="EMBL" id="WWD20476.1"/>
    </source>
</evidence>
<evidence type="ECO:0000313" key="3">
    <source>
        <dbReference type="Proteomes" id="UP000322225"/>
    </source>
</evidence>
<evidence type="ECO:0000256" key="1">
    <source>
        <dbReference type="SAM" id="SignalP"/>
    </source>
</evidence>
<dbReference type="InterPro" id="IPR036005">
    <property type="entry name" value="Creatinase/aminopeptidase-like"/>
</dbReference>
<organism evidence="2 3">
    <name type="scientific">Kwoniella shandongensis</name>
    <dbReference type="NCBI Taxonomy" id="1734106"/>
    <lineage>
        <taxon>Eukaryota</taxon>
        <taxon>Fungi</taxon>
        <taxon>Dikarya</taxon>
        <taxon>Basidiomycota</taxon>
        <taxon>Agaricomycotina</taxon>
        <taxon>Tremellomycetes</taxon>
        <taxon>Tremellales</taxon>
        <taxon>Cryptococcaceae</taxon>
        <taxon>Kwoniella</taxon>
    </lineage>
</organism>
<dbReference type="GeneID" id="43592562"/>
<feature type="chain" id="PRO_5042525430" description="Peptidase M24 domain-containing protein" evidence="1">
    <location>
        <begin position="21"/>
        <end position="456"/>
    </location>
</feature>
<proteinExistence type="predicted"/>
<protein>
    <recommendedName>
        <fullName evidence="4">Peptidase M24 domain-containing protein</fullName>
    </recommendedName>
</protein>
<dbReference type="EMBL" id="CP144058">
    <property type="protein sequence ID" value="WWD20476.1"/>
    <property type="molecule type" value="Genomic_DNA"/>
</dbReference>
<dbReference type="RefSeq" id="XP_065823658.1">
    <property type="nucleotide sequence ID" value="XM_065967586.1"/>
</dbReference>
<dbReference type="SUPFAM" id="SSF55920">
    <property type="entry name" value="Creatinase/aminopeptidase"/>
    <property type="match status" value="1"/>
</dbReference>
<keyword evidence="1" id="KW-0732">Signal</keyword>
<sequence length="456" mass="51867">MRGILTFFLLTLLSVVCVLASEPPEQYRPLPPLRVQDELEKVWVKKRYEFVPTVLKKYGYDAWIITQREYAEDTVFRSLHSSTTTFSARRRTLFLFHTNPDVPSPLLLIDNQQTLWDTLLATLDKVDPKKIAVNHTGEGQLLLQKLGPKWAKRVSSERAIGVEVVAARVGGEEQLSMYRLMTENVWRMIEEGFSNEVITVGETTPTDVEWWFRSRMQTLNVTTWFPPSVTFFRSPSEPSTDDHPQAREGDLLHVDIGITAMNMNTDTQHLGYILRSNETKVPAGLVQGLHDANRLQDFTRKRMVPGLTGDEVFEAVIEDMKDAGLKGLIYSHPIGDYGHSAGAIIGMANIQGSVPGGGQNKVLENYWTSVELSGDTYVPEWGIRQLVSEQHPNIELIGQFPLEEDVYWSPKTRTFEWVYGQQTEYHLVKPKKRESSSPSLFTRIGTSLGWNVVRWV</sequence>
<dbReference type="AlphaFoldDB" id="A0AAJ8LKW5"/>
<feature type="signal peptide" evidence="1">
    <location>
        <begin position="1"/>
        <end position="20"/>
    </location>
</feature>
<reference evidence="2" key="1">
    <citation type="submission" date="2017-08" db="EMBL/GenBank/DDBJ databases">
        <authorList>
            <person name="Cuomo C."/>
            <person name="Billmyre B."/>
            <person name="Heitman J."/>
        </authorList>
    </citation>
    <scope>NUCLEOTIDE SEQUENCE</scope>
    <source>
        <strain evidence="2">CBS 12478</strain>
    </source>
</reference>
<accession>A0AAJ8LKW5</accession>
<dbReference type="Gene3D" id="3.90.230.10">
    <property type="entry name" value="Creatinase/methionine aminopeptidase superfamily"/>
    <property type="match status" value="1"/>
</dbReference>
<dbReference type="KEGG" id="ksn:43592562"/>
<name>A0AAJ8LKW5_9TREE</name>
<reference evidence="2" key="2">
    <citation type="submission" date="2024-01" db="EMBL/GenBank/DDBJ databases">
        <title>Comparative genomics of Cryptococcus and Kwoniella reveals pathogenesis evolution and contrasting modes of karyotype evolution via chromosome fusion or intercentromeric recombination.</title>
        <authorList>
            <person name="Coelho M.A."/>
            <person name="David-Palma M."/>
            <person name="Shea T."/>
            <person name="Bowers K."/>
            <person name="McGinley-Smith S."/>
            <person name="Mohammad A.W."/>
            <person name="Gnirke A."/>
            <person name="Yurkov A.M."/>
            <person name="Nowrousian M."/>
            <person name="Sun S."/>
            <person name="Cuomo C.A."/>
            <person name="Heitman J."/>
        </authorList>
    </citation>
    <scope>NUCLEOTIDE SEQUENCE</scope>
    <source>
        <strain evidence="2">CBS 12478</strain>
    </source>
</reference>